<dbReference type="AlphaFoldDB" id="A0A955I8S4"/>
<organism evidence="1 2">
    <name type="scientific">Candidatus Dojkabacteria bacterium</name>
    <dbReference type="NCBI Taxonomy" id="2099670"/>
    <lineage>
        <taxon>Bacteria</taxon>
        <taxon>Candidatus Dojkabacteria</taxon>
    </lineage>
</organism>
<dbReference type="EMBL" id="JAGQLL010000031">
    <property type="protein sequence ID" value="MCA9380114.1"/>
    <property type="molecule type" value="Genomic_DNA"/>
</dbReference>
<gene>
    <name evidence="1" type="ORF">KC675_02940</name>
</gene>
<reference evidence="1" key="2">
    <citation type="journal article" date="2021" name="Microbiome">
        <title>Successional dynamics and alternative stable states in a saline activated sludge microbial community over 9 years.</title>
        <authorList>
            <person name="Wang Y."/>
            <person name="Ye J."/>
            <person name="Ju F."/>
            <person name="Liu L."/>
            <person name="Boyd J.A."/>
            <person name="Deng Y."/>
            <person name="Parks D.H."/>
            <person name="Jiang X."/>
            <person name="Yin X."/>
            <person name="Woodcroft B.J."/>
            <person name="Tyson G.W."/>
            <person name="Hugenholtz P."/>
            <person name="Polz M.F."/>
            <person name="Zhang T."/>
        </authorList>
    </citation>
    <scope>NUCLEOTIDE SEQUENCE</scope>
    <source>
        <strain evidence="1">HKST-UBA15</strain>
    </source>
</reference>
<protein>
    <submittedName>
        <fullName evidence="1">Uncharacterized protein</fullName>
    </submittedName>
</protein>
<evidence type="ECO:0000313" key="2">
    <source>
        <dbReference type="Proteomes" id="UP000745577"/>
    </source>
</evidence>
<proteinExistence type="predicted"/>
<reference evidence="1" key="1">
    <citation type="submission" date="2020-04" db="EMBL/GenBank/DDBJ databases">
        <authorList>
            <person name="Zhang T."/>
        </authorList>
    </citation>
    <scope>NUCLEOTIDE SEQUENCE</scope>
    <source>
        <strain evidence="1">HKST-UBA15</strain>
    </source>
</reference>
<comment type="caution">
    <text evidence="1">The sequence shown here is derived from an EMBL/GenBank/DDBJ whole genome shotgun (WGS) entry which is preliminary data.</text>
</comment>
<dbReference type="Proteomes" id="UP000745577">
    <property type="component" value="Unassembled WGS sequence"/>
</dbReference>
<evidence type="ECO:0000313" key="1">
    <source>
        <dbReference type="EMBL" id="MCA9380114.1"/>
    </source>
</evidence>
<sequence>MGEKETLRMEGNHLSFSEERLKVLKGQFVTALRDGSTIIAAQNIGNCYVSIGRIFKDKARTRDNRWISVSFPEFNMRFRLDANLQLERSRINCERIHTITIGDKVLCRTRNNPRWNTTLLEGEYMNLKEPLEQFFSECEFILIPAVSVNSVDIY</sequence>
<name>A0A955I8S4_9BACT</name>
<accession>A0A955I8S4</accession>